<evidence type="ECO:0000256" key="5">
    <source>
        <dbReference type="ARBA" id="ARBA00022692"/>
    </source>
</evidence>
<comment type="subcellular location">
    <subcellularLocation>
        <location evidence="1">Cell inner membrane</location>
        <topology evidence="1">Multi-pass membrane protein</topology>
    </subcellularLocation>
</comment>
<dbReference type="AlphaFoldDB" id="A0A433SHH7"/>
<evidence type="ECO:0000256" key="8">
    <source>
        <dbReference type="ARBA" id="ARBA00023136"/>
    </source>
</evidence>
<feature type="transmembrane region" description="Helical" evidence="11">
    <location>
        <begin position="93"/>
        <end position="114"/>
    </location>
</feature>
<evidence type="ECO:0000313" key="15">
    <source>
        <dbReference type="Proteomes" id="UP000286947"/>
    </source>
</evidence>
<proteinExistence type="inferred from homology"/>
<feature type="domain" description="Mechanosensitive ion channel MscS C-terminal" evidence="13">
    <location>
        <begin position="331"/>
        <end position="392"/>
    </location>
</feature>
<evidence type="ECO:0000259" key="13">
    <source>
        <dbReference type="Pfam" id="PF21082"/>
    </source>
</evidence>
<dbReference type="GO" id="GO:0008381">
    <property type="term" value="F:mechanosensitive monoatomic ion channel activity"/>
    <property type="evidence" value="ECO:0007669"/>
    <property type="project" value="InterPro"/>
</dbReference>
<evidence type="ECO:0000259" key="12">
    <source>
        <dbReference type="Pfam" id="PF00924"/>
    </source>
</evidence>
<evidence type="ECO:0000256" key="4">
    <source>
        <dbReference type="ARBA" id="ARBA00022519"/>
    </source>
</evidence>
<dbReference type="InterPro" id="IPR010920">
    <property type="entry name" value="LSM_dom_sf"/>
</dbReference>
<keyword evidence="4" id="KW-0997">Cell inner membrane</keyword>
<sequence>MLDQLRTLFSTENTLPVIILNVGVLFIVALLAYYVFRQILGYAAKRLTRSTTAFISTLADPEVIKKIAKILPWIIIQVGITLIPNLAESFVQIVRNIATAMTLLYGMLTISVYLEAITTYFTHKEDMRLRSIKSYVQLAQLAIFILGAICIIAVLINRSPVILLSGLGAMSAITMLVFKDTILSFVAGVQLSSNDTLRVGDWIEMPQVGADGDVIDIALQVVKVQNWDKTVTSIPTWRFMQESFKNWRGMQESGGRRIKRSLYIDISSVGFVAPTQFDHLCHLRVLKGYLADKQVEIDTYNSNLGEDAQMQANRRRLTNLGTFRAYALAYLKSHPRINQTMTCMVRQLAPQAEGIPMEIYCFTNTTAWAEYEGIQGDIFDHLFSVLSEFGLRAYQQPSGHDLSLLAGTMSPAAHETTATAGQP</sequence>
<keyword evidence="15" id="KW-1185">Reference proteome</keyword>
<keyword evidence="6 11" id="KW-1133">Transmembrane helix</keyword>
<evidence type="ECO:0000256" key="6">
    <source>
        <dbReference type="ARBA" id="ARBA00022989"/>
    </source>
</evidence>
<comment type="similarity">
    <text evidence="2">Belongs to the MscS (TC 1.A.23) family.</text>
</comment>
<dbReference type="GO" id="GO:0005886">
    <property type="term" value="C:plasma membrane"/>
    <property type="evidence" value="ECO:0007669"/>
    <property type="project" value="UniProtKB-SubCell"/>
</dbReference>
<dbReference type="FunFam" id="2.30.30.60:FF:000002">
    <property type="entry name" value="Mechanosensitive ion channel family protein"/>
    <property type="match status" value="1"/>
</dbReference>
<dbReference type="GO" id="GO:0071470">
    <property type="term" value="P:cellular response to osmotic stress"/>
    <property type="evidence" value="ECO:0007669"/>
    <property type="project" value="InterPro"/>
</dbReference>
<dbReference type="SUPFAM" id="SSF50182">
    <property type="entry name" value="Sm-like ribonucleoproteins"/>
    <property type="match status" value="1"/>
</dbReference>
<organism evidence="14 15">
    <name type="scientific">Saezia sanguinis</name>
    <dbReference type="NCBI Taxonomy" id="1965230"/>
    <lineage>
        <taxon>Bacteria</taxon>
        <taxon>Pseudomonadati</taxon>
        <taxon>Pseudomonadota</taxon>
        <taxon>Betaproteobacteria</taxon>
        <taxon>Burkholderiales</taxon>
        <taxon>Saeziaceae</taxon>
        <taxon>Saezia</taxon>
    </lineage>
</organism>
<gene>
    <name evidence="14" type="primary">ybdG</name>
    <name evidence="14" type="ORF">CUZ56_00653</name>
</gene>
<dbReference type="OrthoDB" id="9775207at2"/>
<feature type="transmembrane region" description="Helical" evidence="11">
    <location>
        <begin position="135"/>
        <end position="155"/>
    </location>
</feature>
<evidence type="ECO:0000256" key="1">
    <source>
        <dbReference type="ARBA" id="ARBA00004429"/>
    </source>
</evidence>
<evidence type="ECO:0000313" key="14">
    <source>
        <dbReference type="EMBL" id="RUS68166.1"/>
    </source>
</evidence>
<dbReference type="Proteomes" id="UP000286947">
    <property type="component" value="Unassembled WGS sequence"/>
</dbReference>
<dbReference type="InterPro" id="IPR006685">
    <property type="entry name" value="MscS_channel_2nd"/>
</dbReference>
<dbReference type="Pfam" id="PF00924">
    <property type="entry name" value="MS_channel_2nd"/>
    <property type="match status" value="1"/>
</dbReference>
<feature type="domain" description="Mechanosensitive ion channel MscS" evidence="12">
    <location>
        <begin position="180"/>
        <end position="248"/>
    </location>
</feature>
<comment type="caution">
    <text evidence="14">The sequence shown here is derived from an EMBL/GenBank/DDBJ whole genome shotgun (WGS) entry which is preliminary data.</text>
</comment>
<name>A0A433SHH7_9BURK</name>
<dbReference type="Gene3D" id="2.30.30.60">
    <property type="match status" value="1"/>
</dbReference>
<dbReference type="PANTHER" id="PTHR30414:SF0">
    <property type="entry name" value="MINICONDUCTANCE MECHANOSENSITIVE CHANNEL YBDG"/>
    <property type="match status" value="1"/>
</dbReference>
<evidence type="ECO:0000256" key="3">
    <source>
        <dbReference type="ARBA" id="ARBA00022475"/>
    </source>
</evidence>
<protein>
    <recommendedName>
        <fullName evidence="9">Mechanosensing system component YbdG</fullName>
    </recommendedName>
    <alternativeName>
        <fullName evidence="10">Mechanosensitive channel homolog YbdG</fullName>
    </alternativeName>
</protein>
<reference evidence="14 15" key="1">
    <citation type="submission" date="2018-01" db="EMBL/GenBank/DDBJ databases">
        <title>Saezia sanguinis gen. nov., sp. nov., in the order Burkholderiales isolated from human blood.</title>
        <authorList>
            <person name="Medina-Pascual M.J."/>
            <person name="Valdezate S."/>
            <person name="Monzon S."/>
            <person name="Cuesta I."/>
            <person name="Carrasco G."/>
            <person name="Villalon P."/>
            <person name="Saez-Nieto J.A."/>
        </authorList>
    </citation>
    <scope>NUCLEOTIDE SEQUENCE [LARGE SCALE GENOMIC DNA]</scope>
    <source>
        <strain evidence="14 15">CNM695-12</strain>
    </source>
</reference>
<dbReference type="RefSeq" id="WP_126978101.1">
    <property type="nucleotide sequence ID" value="NZ_PQSP01000001.1"/>
</dbReference>
<dbReference type="EMBL" id="PQSP01000001">
    <property type="protein sequence ID" value="RUS68166.1"/>
    <property type="molecule type" value="Genomic_DNA"/>
</dbReference>
<dbReference type="PANTHER" id="PTHR30414">
    <property type="entry name" value="MINICONDUCTANCE MECHANOSENSITIVE CHANNEL YBDG"/>
    <property type="match status" value="1"/>
</dbReference>
<dbReference type="InterPro" id="IPR023408">
    <property type="entry name" value="MscS_beta-dom_sf"/>
</dbReference>
<evidence type="ECO:0000256" key="10">
    <source>
        <dbReference type="ARBA" id="ARBA00093659"/>
    </source>
</evidence>
<evidence type="ECO:0000256" key="2">
    <source>
        <dbReference type="ARBA" id="ARBA00008017"/>
    </source>
</evidence>
<evidence type="ECO:0000256" key="11">
    <source>
        <dbReference type="SAM" id="Phobius"/>
    </source>
</evidence>
<evidence type="ECO:0000256" key="9">
    <source>
        <dbReference type="ARBA" id="ARBA00093630"/>
    </source>
</evidence>
<dbReference type="InterPro" id="IPR030192">
    <property type="entry name" value="YbdG"/>
</dbReference>
<dbReference type="InterPro" id="IPR049278">
    <property type="entry name" value="MS_channel_C"/>
</dbReference>
<keyword evidence="8 11" id="KW-0472">Membrane</keyword>
<keyword evidence="7" id="KW-0346">Stress response</keyword>
<keyword evidence="3" id="KW-1003">Cell membrane</keyword>
<dbReference type="Pfam" id="PF21082">
    <property type="entry name" value="MS_channel_3rd"/>
    <property type="match status" value="1"/>
</dbReference>
<keyword evidence="5 11" id="KW-0812">Transmembrane</keyword>
<evidence type="ECO:0000256" key="7">
    <source>
        <dbReference type="ARBA" id="ARBA00023016"/>
    </source>
</evidence>
<feature type="transmembrane region" description="Helical" evidence="11">
    <location>
        <begin position="161"/>
        <end position="178"/>
    </location>
</feature>
<accession>A0A433SHH7</accession>
<feature type="transmembrane region" description="Helical" evidence="11">
    <location>
        <begin position="15"/>
        <end position="36"/>
    </location>
</feature>